<evidence type="ECO:0000313" key="4">
    <source>
        <dbReference type="Proteomes" id="UP000242814"/>
    </source>
</evidence>
<feature type="signal peptide" evidence="2">
    <location>
        <begin position="1"/>
        <end position="16"/>
    </location>
</feature>
<sequence>MKFLSLTFLALVSVLAGQGAQLRVRAAPEPSPDEQDIFEVFRSLRMHHLGFIHVGNDGVARSVDGNGTVIDFSPMSNAQLQKTAKIFVQNATQHDHLRELWKGVSGHDVENPHIWSRGGPPLEPPQDSKHLKRQSPNIQCHDLKLFSMLCSSGEVPILHSHLSIVFVQKQLCANSGKHPRDKLRRRRQNEELDSFARLTWPM</sequence>
<reference evidence="3 4" key="1">
    <citation type="submission" date="2016-06" db="EMBL/GenBank/DDBJ databases">
        <authorList>
            <person name="Kjaerup R.B."/>
            <person name="Dalgaard T.S."/>
            <person name="Juul-Madsen H.R."/>
        </authorList>
    </citation>
    <scope>NUCLEOTIDE SEQUENCE [LARGE SCALE GENOMIC DNA]</scope>
    <source>
        <strain evidence="3 4">Pb300</strain>
    </source>
</reference>
<gene>
    <name evidence="3" type="ORF">ACO22_05047</name>
</gene>
<feature type="region of interest" description="Disordered" evidence="1">
    <location>
        <begin position="112"/>
        <end position="132"/>
    </location>
</feature>
<evidence type="ECO:0000313" key="3">
    <source>
        <dbReference type="EMBL" id="ODH25812.1"/>
    </source>
</evidence>
<dbReference type="VEuPathDB" id="FungiDB:PADG_11213"/>
<evidence type="ECO:0000256" key="2">
    <source>
        <dbReference type="SAM" id="SignalP"/>
    </source>
</evidence>
<name>A0A1D2JBI0_PARBR</name>
<accession>A0A1D2JBI0</accession>
<comment type="caution">
    <text evidence="3">The sequence shown here is derived from an EMBL/GenBank/DDBJ whole genome shotgun (WGS) entry which is preliminary data.</text>
</comment>
<keyword evidence="2" id="KW-0732">Signal</keyword>
<feature type="chain" id="PRO_5008902391" evidence="2">
    <location>
        <begin position="17"/>
        <end position="202"/>
    </location>
</feature>
<dbReference type="EMBL" id="LZYO01000213">
    <property type="protein sequence ID" value="ODH25812.1"/>
    <property type="molecule type" value="Genomic_DNA"/>
</dbReference>
<dbReference type="Proteomes" id="UP000242814">
    <property type="component" value="Unassembled WGS sequence"/>
</dbReference>
<dbReference type="VEuPathDB" id="FungiDB:PABG_11587"/>
<dbReference type="AlphaFoldDB" id="A0A1D2JBI0"/>
<protein>
    <submittedName>
        <fullName evidence="3">Uncharacterized protein</fullName>
    </submittedName>
</protein>
<proteinExistence type="predicted"/>
<organism evidence="3 4">
    <name type="scientific">Paracoccidioides brasiliensis</name>
    <dbReference type="NCBI Taxonomy" id="121759"/>
    <lineage>
        <taxon>Eukaryota</taxon>
        <taxon>Fungi</taxon>
        <taxon>Dikarya</taxon>
        <taxon>Ascomycota</taxon>
        <taxon>Pezizomycotina</taxon>
        <taxon>Eurotiomycetes</taxon>
        <taxon>Eurotiomycetidae</taxon>
        <taxon>Onygenales</taxon>
        <taxon>Ajellomycetaceae</taxon>
        <taxon>Paracoccidioides</taxon>
    </lineage>
</organism>
<evidence type="ECO:0000256" key="1">
    <source>
        <dbReference type="SAM" id="MobiDB-lite"/>
    </source>
</evidence>